<dbReference type="InterPro" id="IPR003594">
    <property type="entry name" value="HATPase_dom"/>
</dbReference>
<dbReference type="KEGG" id="bfc:BacF7301_22650"/>
<dbReference type="InterPro" id="IPR013655">
    <property type="entry name" value="PAS_fold_3"/>
</dbReference>
<feature type="transmembrane region" description="Helical" evidence="7">
    <location>
        <begin position="333"/>
        <end position="354"/>
    </location>
</feature>
<dbReference type="SMART" id="SM00388">
    <property type="entry name" value="HisKA"/>
    <property type="match status" value="1"/>
</dbReference>
<keyword evidence="4" id="KW-0808">Transferase</keyword>
<dbReference type="Proteomes" id="UP000501780">
    <property type="component" value="Chromosome"/>
</dbReference>
<organism evidence="10 11">
    <name type="scientific">Bacteroides faecium</name>
    <dbReference type="NCBI Taxonomy" id="2715212"/>
    <lineage>
        <taxon>Bacteria</taxon>
        <taxon>Pseudomonadati</taxon>
        <taxon>Bacteroidota</taxon>
        <taxon>Bacteroidia</taxon>
        <taxon>Bacteroidales</taxon>
        <taxon>Bacteroidaceae</taxon>
        <taxon>Bacteroides</taxon>
    </lineage>
</organism>
<gene>
    <name evidence="10" type="ORF">BacF7301_22650</name>
</gene>
<dbReference type="InterPro" id="IPR036097">
    <property type="entry name" value="HisK_dim/P_sf"/>
</dbReference>
<evidence type="ECO:0000256" key="6">
    <source>
        <dbReference type="ARBA" id="ARBA00023012"/>
    </source>
</evidence>
<dbReference type="InterPro" id="IPR003661">
    <property type="entry name" value="HisK_dim/P_dom"/>
</dbReference>
<evidence type="ECO:0000256" key="3">
    <source>
        <dbReference type="ARBA" id="ARBA00022553"/>
    </source>
</evidence>
<dbReference type="Gene3D" id="3.30.450.20">
    <property type="entry name" value="PAS domain"/>
    <property type="match status" value="2"/>
</dbReference>
<evidence type="ECO:0000313" key="10">
    <source>
        <dbReference type="EMBL" id="QIU96778.1"/>
    </source>
</evidence>
<dbReference type="AlphaFoldDB" id="A0A6H0KWC6"/>
<keyword evidence="11" id="KW-1185">Reference proteome</keyword>
<keyword evidence="7" id="KW-1133">Transmembrane helix</keyword>
<keyword evidence="7" id="KW-0812">Transmembrane</keyword>
<dbReference type="SMART" id="SM00387">
    <property type="entry name" value="HATPase_c"/>
    <property type="match status" value="1"/>
</dbReference>
<keyword evidence="8" id="KW-0732">Signal</keyword>
<dbReference type="InterPro" id="IPR007487">
    <property type="entry name" value="ABC_transpt-TYRBP-like"/>
</dbReference>
<dbReference type="PROSITE" id="PS50109">
    <property type="entry name" value="HIS_KIN"/>
    <property type="match status" value="1"/>
</dbReference>
<evidence type="ECO:0000256" key="8">
    <source>
        <dbReference type="SAM" id="SignalP"/>
    </source>
</evidence>
<dbReference type="InterPro" id="IPR035965">
    <property type="entry name" value="PAS-like_dom_sf"/>
</dbReference>
<sequence length="870" mass="99118">MNRRYYCLFVVLFLAVLVRAAASESTFNILFIQSYTSQTPWHSDLNQGLVKGFRESGVKVNITTEYLDADFWAFNSEKVIMRRFCERARERRTDLIVTASDEAFYTLFACGDSLPLQVPVVFFGIKYPDAKLLAAHPNVCGFTANPDFDVILRHAQKIFPQRKDVVCVIDNSFLSNKGRDDFEEEWEIFQQDNPDYNMKIYNTQNHTTSHIIAAICYPRNSYGRIVIAPKWSPFLSFVGKNSKAPVFSTQTVGLTNGVFCAYDSDAYASAFMAGQRASQVLKGTSPLSIGVTEAEQGFIYDYKQLEFFHVDPDKATAAGGIIVNEPYWERYKFLFILLYPSILALLIASIVWLMRANRRESKRRVQAQTRLLVQNKLVEQRNEFDNVFHSIRDGVITYDTDLHIHFTNRSLLRMLHLPYESGGRFYEGMMAGSIFNIYHEGQNILHKMLKQVARTGESVQIPQGSFMKEVHSENYFPVSGEIVPIHSKGGITGMALSARNISDEEMQKRFFDMALDESSIYPWQFDMKTNCFIFPQGFLVQMGYDESVTTITREEMNRTIHPDDLKEIIPQFDKALTGENKNPRLSFRQRNANGEYEWWEYRSSAISGLTQDSLYGILGVCQSIQRYKTAEQEMREARDKALQADKLKSAFLANMSHEIRTPLNAIVGFSDLLSDTSGFTEEEIAQFIATINKNCGLLLALINDILDLSRIESGTMEFMFADHNLPLLLKTVHDSQRLNMPSGVELVLRMPESDKKYLKTDNVRLQQVVNNLINNAAKFTSSGFITFGYEEDEVPGYTRIFVEDTGVGISEEGIRHIFERFYKVDNFTQGAGLGLSICQTIIERLKGSISVTSEVGKGTRFTVRLPNHCE</sequence>
<reference evidence="10 11" key="1">
    <citation type="submission" date="2020-03" db="EMBL/GenBank/DDBJ databases">
        <title>Genomic analysis of Bacteroides faecium CBA7301.</title>
        <authorList>
            <person name="Kim J."/>
            <person name="Roh S.W."/>
        </authorList>
    </citation>
    <scope>NUCLEOTIDE SEQUENCE [LARGE SCALE GENOMIC DNA]</scope>
    <source>
        <strain evidence="10 11">CBA7301</strain>
    </source>
</reference>
<dbReference type="EC" id="2.7.13.3" evidence="2"/>
<dbReference type="RefSeq" id="WP_167966388.1">
    <property type="nucleotide sequence ID" value="NZ_CP050831.1"/>
</dbReference>
<dbReference type="InterPro" id="IPR036890">
    <property type="entry name" value="HATPase_C_sf"/>
</dbReference>
<keyword evidence="3" id="KW-0597">Phosphoprotein</keyword>
<feature type="chain" id="PRO_5026125378" description="histidine kinase" evidence="8">
    <location>
        <begin position="21"/>
        <end position="870"/>
    </location>
</feature>
<dbReference type="EMBL" id="CP050831">
    <property type="protein sequence ID" value="QIU96778.1"/>
    <property type="molecule type" value="Genomic_DNA"/>
</dbReference>
<evidence type="ECO:0000256" key="1">
    <source>
        <dbReference type="ARBA" id="ARBA00000085"/>
    </source>
</evidence>
<evidence type="ECO:0000259" key="9">
    <source>
        <dbReference type="PROSITE" id="PS50109"/>
    </source>
</evidence>
<dbReference type="Pfam" id="PF00512">
    <property type="entry name" value="HisKA"/>
    <property type="match status" value="1"/>
</dbReference>
<dbReference type="SUPFAM" id="SSF55785">
    <property type="entry name" value="PYP-like sensor domain (PAS domain)"/>
    <property type="match status" value="2"/>
</dbReference>
<evidence type="ECO:0000256" key="4">
    <source>
        <dbReference type="ARBA" id="ARBA00022679"/>
    </source>
</evidence>
<accession>A0A6H0KWC6</accession>
<dbReference type="Gene3D" id="3.40.50.2300">
    <property type="match status" value="2"/>
</dbReference>
<name>A0A6H0KWC6_9BACE</name>
<dbReference type="Gene3D" id="1.10.287.130">
    <property type="match status" value="1"/>
</dbReference>
<evidence type="ECO:0000256" key="2">
    <source>
        <dbReference type="ARBA" id="ARBA00012438"/>
    </source>
</evidence>
<keyword evidence="5" id="KW-0418">Kinase</keyword>
<evidence type="ECO:0000256" key="5">
    <source>
        <dbReference type="ARBA" id="ARBA00022777"/>
    </source>
</evidence>
<dbReference type="GO" id="GO:0000155">
    <property type="term" value="F:phosphorelay sensor kinase activity"/>
    <property type="evidence" value="ECO:0007669"/>
    <property type="project" value="InterPro"/>
</dbReference>
<dbReference type="Pfam" id="PF08447">
    <property type="entry name" value="PAS_3"/>
    <property type="match status" value="1"/>
</dbReference>
<dbReference type="PANTHER" id="PTHR43711">
    <property type="entry name" value="TWO-COMPONENT HISTIDINE KINASE"/>
    <property type="match status" value="1"/>
</dbReference>
<comment type="catalytic activity">
    <reaction evidence="1">
        <text>ATP + protein L-histidine = ADP + protein N-phospho-L-histidine.</text>
        <dbReference type="EC" id="2.7.13.3"/>
    </reaction>
</comment>
<dbReference type="FunFam" id="3.30.565.10:FF:000006">
    <property type="entry name" value="Sensor histidine kinase WalK"/>
    <property type="match status" value="1"/>
</dbReference>
<dbReference type="InterPro" id="IPR050736">
    <property type="entry name" value="Sensor_HK_Regulatory"/>
</dbReference>
<dbReference type="Pfam" id="PF02518">
    <property type="entry name" value="HATPase_c"/>
    <property type="match status" value="1"/>
</dbReference>
<keyword evidence="7" id="KW-0472">Membrane</keyword>
<dbReference type="Gene3D" id="3.30.565.10">
    <property type="entry name" value="Histidine kinase-like ATPase, C-terminal domain"/>
    <property type="match status" value="1"/>
</dbReference>
<evidence type="ECO:0000313" key="11">
    <source>
        <dbReference type="Proteomes" id="UP000501780"/>
    </source>
</evidence>
<dbReference type="SUPFAM" id="SSF47384">
    <property type="entry name" value="Homodimeric domain of signal transducing histidine kinase"/>
    <property type="match status" value="1"/>
</dbReference>
<protein>
    <recommendedName>
        <fullName evidence="2">histidine kinase</fullName>
        <ecNumber evidence="2">2.7.13.3</ecNumber>
    </recommendedName>
</protein>
<proteinExistence type="predicted"/>
<evidence type="ECO:0000256" key="7">
    <source>
        <dbReference type="SAM" id="Phobius"/>
    </source>
</evidence>
<dbReference type="PRINTS" id="PR00344">
    <property type="entry name" value="BCTRLSENSOR"/>
</dbReference>
<keyword evidence="6" id="KW-0902">Two-component regulatory system</keyword>
<dbReference type="PANTHER" id="PTHR43711:SF31">
    <property type="entry name" value="HISTIDINE KINASE"/>
    <property type="match status" value="1"/>
</dbReference>
<dbReference type="Pfam" id="PF04392">
    <property type="entry name" value="ABC_sub_bind"/>
    <property type="match status" value="1"/>
</dbReference>
<feature type="domain" description="Histidine kinase" evidence="9">
    <location>
        <begin position="654"/>
        <end position="869"/>
    </location>
</feature>
<feature type="signal peptide" evidence="8">
    <location>
        <begin position="1"/>
        <end position="20"/>
    </location>
</feature>
<dbReference type="InterPro" id="IPR004358">
    <property type="entry name" value="Sig_transdc_His_kin-like_C"/>
</dbReference>
<dbReference type="SUPFAM" id="SSF55874">
    <property type="entry name" value="ATPase domain of HSP90 chaperone/DNA topoisomerase II/histidine kinase"/>
    <property type="match status" value="1"/>
</dbReference>
<dbReference type="CDD" id="cd00082">
    <property type="entry name" value="HisKA"/>
    <property type="match status" value="1"/>
</dbReference>
<dbReference type="InterPro" id="IPR005467">
    <property type="entry name" value="His_kinase_dom"/>
</dbReference>